<evidence type="ECO:0000256" key="2">
    <source>
        <dbReference type="SAM" id="SignalP"/>
    </source>
</evidence>
<dbReference type="Proteomes" id="UP000265663">
    <property type="component" value="Unassembled WGS sequence"/>
</dbReference>
<protein>
    <recommendedName>
        <fullName evidence="3">Apple domain-containing protein</fullName>
    </recommendedName>
</protein>
<feature type="chain" id="PRO_5018088235" description="Apple domain-containing protein" evidence="2">
    <location>
        <begin position="18"/>
        <end position="467"/>
    </location>
</feature>
<feature type="compositionally biased region" description="Low complexity" evidence="1">
    <location>
        <begin position="117"/>
        <end position="133"/>
    </location>
</feature>
<evidence type="ECO:0000259" key="3">
    <source>
        <dbReference type="PROSITE" id="PS50948"/>
    </source>
</evidence>
<dbReference type="OrthoDB" id="3729620at2759"/>
<sequence length="467" mass="49151">MRFSIVCASVLAASIEASVLERRQYGYPDVFDCGLGAFVGHTSEALLFCSNILKSATATATVINSYTTTTTTTKKTTVTVKPTPTPTPTPSPTAKPTSSTPPPPPPSSSTPKPPPSSSSVSKPSPSSSSTPKPSSSPTPVQPSSTLVSSTLVSSPSPTPTGAPSCGIAGYVKTTAAYYFESSGTKNTYAACSALCKADTKCKSFGYGEANCMLFDVTAADNTNLNPTSPYTFYDASCPSEVSKRSPQIDISLGLPGGINISLGLGPKGISSACSCLITSGPASTTVTKTQSSAVVTTATVTSTTTKTAEDCWIGPRASHQGSRHRHRQLSPKPAIMAHLTQITNMIEFMACIKSTAGKTILLAYWPEDATSNEAVAALQKMLPASDYEKYNIVDIYCFDMYSLPELGTLLDVSFVPTLFWFQDGVQDPIEWHEGVSIEGESVEKGVKRVVDRIKGAEIGEGDSDDDW</sequence>
<feature type="domain" description="Apple" evidence="3">
    <location>
        <begin position="165"/>
        <end position="237"/>
    </location>
</feature>
<feature type="compositionally biased region" description="Pro residues" evidence="1">
    <location>
        <begin position="83"/>
        <end position="116"/>
    </location>
</feature>
<evidence type="ECO:0000313" key="4">
    <source>
        <dbReference type="EMBL" id="RMZ72175.1"/>
    </source>
</evidence>
<feature type="region of interest" description="Disordered" evidence="1">
    <location>
        <begin position="73"/>
        <end position="165"/>
    </location>
</feature>
<dbReference type="InterPro" id="IPR003609">
    <property type="entry name" value="Pan_app"/>
</dbReference>
<organism evidence="4 5">
    <name type="scientific">Pyrenophora seminiperda CCB06</name>
    <dbReference type="NCBI Taxonomy" id="1302712"/>
    <lineage>
        <taxon>Eukaryota</taxon>
        <taxon>Fungi</taxon>
        <taxon>Dikarya</taxon>
        <taxon>Ascomycota</taxon>
        <taxon>Pezizomycotina</taxon>
        <taxon>Dothideomycetes</taxon>
        <taxon>Pleosporomycetidae</taxon>
        <taxon>Pleosporales</taxon>
        <taxon>Pleosporineae</taxon>
        <taxon>Pleosporaceae</taxon>
        <taxon>Pyrenophora</taxon>
    </lineage>
</organism>
<proteinExistence type="predicted"/>
<evidence type="ECO:0000313" key="5">
    <source>
        <dbReference type="Proteomes" id="UP000265663"/>
    </source>
</evidence>
<keyword evidence="5" id="KW-1185">Reference proteome</keyword>
<dbReference type="PROSITE" id="PS50948">
    <property type="entry name" value="PAN"/>
    <property type="match status" value="1"/>
</dbReference>
<name>A0A3M7MCE0_9PLEO</name>
<reference evidence="4 5" key="1">
    <citation type="journal article" date="2014" name="PLoS ONE">
        <title>De novo Genome Assembly of the Fungal Plant Pathogen Pyrenophora semeniperda.</title>
        <authorList>
            <person name="Soliai M.M."/>
            <person name="Meyer S.E."/>
            <person name="Udall J.A."/>
            <person name="Elzinga D.E."/>
            <person name="Hermansen R.A."/>
            <person name="Bodily P.M."/>
            <person name="Hart A.A."/>
            <person name="Coleman C.E."/>
        </authorList>
    </citation>
    <scope>NUCLEOTIDE SEQUENCE [LARGE SCALE GENOMIC DNA]</scope>
    <source>
        <strain evidence="4 5">CCB06</strain>
        <tissue evidence="4">Mycelium</tissue>
    </source>
</reference>
<feature type="compositionally biased region" description="Low complexity" evidence="1">
    <location>
        <begin position="73"/>
        <end position="82"/>
    </location>
</feature>
<dbReference type="AlphaFoldDB" id="A0A3M7MCE0"/>
<accession>A0A3M7MCE0</accession>
<gene>
    <name evidence="4" type="ORF">GMOD_00007179</name>
</gene>
<feature type="signal peptide" evidence="2">
    <location>
        <begin position="1"/>
        <end position="17"/>
    </location>
</feature>
<feature type="compositionally biased region" description="Low complexity" evidence="1">
    <location>
        <begin position="141"/>
        <end position="164"/>
    </location>
</feature>
<dbReference type="EMBL" id="KE747829">
    <property type="protein sequence ID" value="RMZ72175.1"/>
    <property type="molecule type" value="Genomic_DNA"/>
</dbReference>
<dbReference type="Pfam" id="PF00024">
    <property type="entry name" value="PAN_1"/>
    <property type="match status" value="1"/>
</dbReference>
<evidence type="ECO:0000256" key="1">
    <source>
        <dbReference type="SAM" id="MobiDB-lite"/>
    </source>
</evidence>
<keyword evidence="2" id="KW-0732">Signal</keyword>